<dbReference type="InterPro" id="IPR039424">
    <property type="entry name" value="SBP_5"/>
</dbReference>
<keyword evidence="3" id="KW-0813">Transport</keyword>
<comment type="subcellular location">
    <subcellularLocation>
        <location evidence="1">Periplasm</location>
    </subcellularLocation>
</comment>
<evidence type="ECO:0000256" key="5">
    <source>
        <dbReference type="SAM" id="SignalP"/>
    </source>
</evidence>
<dbReference type="InterPro" id="IPR030678">
    <property type="entry name" value="Peptide/Ni-bd"/>
</dbReference>
<evidence type="ECO:0000256" key="4">
    <source>
        <dbReference type="ARBA" id="ARBA00022729"/>
    </source>
</evidence>
<evidence type="ECO:0000313" key="8">
    <source>
        <dbReference type="Proteomes" id="UP001203945"/>
    </source>
</evidence>
<organism evidence="7 8">
    <name type="scientific">Paracoccus albicereus</name>
    <dbReference type="NCBI Taxonomy" id="2922394"/>
    <lineage>
        <taxon>Bacteria</taxon>
        <taxon>Pseudomonadati</taxon>
        <taxon>Pseudomonadota</taxon>
        <taxon>Alphaproteobacteria</taxon>
        <taxon>Rhodobacterales</taxon>
        <taxon>Paracoccaceae</taxon>
        <taxon>Paracoccus</taxon>
    </lineage>
</organism>
<evidence type="ECO:0000313" key="7">
    <source>
        <dbReference type="EMBL" id="MCQ0970001.1"/>
    </source>
</evidence>
<feature type="domain" description="Solute-binding protein family 5" evidence="6">
    <location>
        <begin position="76"/>
        <end position="458"/>
    </location>
</feature>
<name>A0ABT1MP89_9RHOB</name>
<dbReference type="InterPro" id="IPR000914">
    <property type="entry name" value="SBP_5_dom"/>
</dbReference>
<dbReference type="PIRSF" id="PIRSF002741">
    <property type="entry name" value="MppA"/>
    <property type="match status" value="1"/>
</dbReference>
<dbReference type="Pfam" id="PF00496">
    <property type="entry name" value="SBP_bac_5"/>
    <property type="match status" value="1"/>
</dbReference>
<dbReference type="SUPFAM" id="SSF53850">
    <property type="entry name" value="Periplasmic binding protein-like II"/>
    <property type="match status" value="1"/>
</dbReference>
<evidence type="ECO:0000256" key="1">
    <source>
        <dbReference type="ARBA" id="ARBA00004418"/>
    </source>
</evidence>
<comment type="caution">
    <text evidence="7">The sequence shown here is derived from an EMBL/GenBank/DDBJ whole genome shotgun (WGS) entry which is preliminary data.</text>
</comment>
<dbReference type="Proteomes" id="UP001203945">
    <property type="component" value="Unassembled WGS sequence"/>
</dbReference>
<dbReference type="EMBL" id="JAKZEU010000002">
    <property type="protein sequence ID" value="MCQ0970001.1"/>
    <property type="molecule type" value="Genomic_DNA"/>
</dbReference>
<dbReference type="Gene3D" id="3.10.105.10">
    <property type="entry name" value="Dipeptide-binding Protein, Domain 3"/>
    <property type="match status" value="1"/>
</dbReference>
<comment type="similarity">
    <text evidence="2">Belongs to the bacterial solute-binding protein 5 family.</text>
</comment>
<sequence length="535" mass="60356">MKRFLLTTALAASLALPVHAATPAEGETLAENQTLDFWILDAVKTLDPHKNTDVDGAHVLRQLFEGLMNEDEAGAMVPGIAESYEMSDDGLTYTFKLRDTAKWSNGDPVTAEDFVYSWQRAVNPETASEYAWFMELMNIVNATQVVAGEVPPEELGVRAVDEHTLEVTLSTPTPYFIKTLSHGTTFPVHRATVEEFGDNWTQPGNFVSNGAYVLDSHDLGVKVTLSKNENYWNNAETVMTPLNFITINDQNVALTRYQAGELDWFDRVPAGQFPNLQEQYPDQAVAIPQACSYAYLFNMSDKGPEALKDLKVRQALAYAVDRDIITDKILQGGQKPAYFWTHWAIEGFEAPEIEMAGWTQPERIEKAKALLEEAGYGPDNPLSLTIQYNTSEDHKKLAVAVQQFWKAIGVNATLANYEWKVHTDRLQNQDFEVARYAWCGDYNEASTFLDYFRTDGYNNGKWSNADYDALLAEAKTAENTTELYKEAEQVLNADMPFVPVYHYSNAMMVNADLRGIPYDNVMYNWYAKDLYRVAE</sequence>
<protein>
    <submittedName>
        <fullName evidence="7">Peptide ABC transporter substrate-binding protein</fullName>
    </submittedName>
</protein>
<accession>A0ABT1MP89</accession>
<dbReference type="PANTHER" id="PTHR30290:SF10">
    <property type="entry name" value="PERIPLASMIC OLIGOPEPTIDE-BINDING PROTEIN-RELATED"/>
    <property type="match status" value="1"/>
</dbReference>
<dbReference type="RefSeq" id="WP_255329001.1">
    <property type="nucleotide sequence ID" value="NZ_JAKZEU010000002.1"/>
</dbReference>
<evidence type="ECO:0000256" key="3">
    <source>
        <dbReference type="ARBA" id="ARBA00022448"/>
    </source>
</evidence>
<evidence type="ECO:0000259" key="6">
    <source>
        <dbReference type="Pfam" id="PF00496"/>
    </source>
</evidence>
<dbReference type="Gene3D" id="3.40.190.10">
    <property type="entry name" value="Periplasmic binding protein-like II"/>
    <property type="match status" value="1"/>
</dbReference>
<proteinExistence type="inferred from homology"/>
<keyword evidence="8" id="KW-1185">Reference proteome</keyword>
<keyword evidence="4 5" id="KW-0732">Signal</keyword>
<reference evidence="7 8" key="1">
    <citation type="submission" date="2022-03" db="EMBL/GenBank/DDBJ databases">
        <authorList>
            <person name="He Y."/>
        </authorList>
    </citation>
    <scope>NUCLEOTIDE SEQUENCE [LARGE SCALE GENOMIC DNA]</scope>
    <source>
        <strain evidence="7 8">TK19116</strain>
    </source>
</reference>
<dbReference type="CDD" id="cd08504">
    <property type="entry name" value="PBP2_OppA"/>
    <property type="match status" value="1"/>
</dbReference>
<feature type="chain" id="PRO_5045248574" evidence="5">
    <location>
        <begin position="21"/>
        <end position="535"/>
    </location>
</feature>
<dbReference type="Gene3D" id="3.90.76.10">
    <property type="entry name" value="Dipeptide-binding Protein, Domain 1"/>
    <property type="match status" value="1"/>
</dbReference>
<evidence type="ECO:0000256" key="2">
    <source>
        <dbReference type="ARBA" id="ARBA00005695"/>
    </source>
</evidence>
<feature type="signal peptide" evidence="5">
    <location>
        <begin position="1"/>
        <end position="20"/>
    </location>
</feature>
<dbReference type="PANTHER" id="PTHR30290">
    <property type="entry name" value="PERIPLASMIC BINDING COMPONENT OF ABC TRANSPORTER"/>
    <property type="match status" value="1"/>
</dbReference>
<gene>
    <name evidence="7" type="ORF">MLD63_06120</name>
</gene>